<dbReference type="CDD" id="cd18773">
    <property type="entry name" value="PDC1_HK_sensor"/>
    <property type="match status" value="1"/>
</dbReference>
<reference evidence="4 5" key="1">
    <citation type="submission" date="2024-09" db="EMBL/GenBank/DDBJ databases">
        <authorList>
            <person name="Ruan L."/>
        </authorList>
    </citation>
    <scope>NUCLEOTIDE SEQUENCE [LARGE SCALE GENOMIC DNA]</scope>
    <source>
        <strain evidence="4 5">D33</strain>
    </source>
</reference>
<sequence length="276" mass="29690">MNIIDALVLAAPYFKSLTKEDIMVGITDHRVFHYYTGSEDIDFKLKKGDPVPPEDPSLSNALKGRATVNRLPAELYGFPIISAAVPVYDTDGSIAGALAVAYTLKNEEKMEQLTSSIDGITNQLVDMIQSVAAQAQQLSAASTQILDNSRQAVTESREVNKVAGFIREISDQTNLLGLNAAIEAARVGELGAGFGVVASEVRKLSAHTKEATEHIEVSLKDVQHAIKRMEGEIESIAASANAQAELVTEFSRVVDQLNSVSGELSVFIRSLVSTDK</sequence>
<evidence type="ECO:0000313" key="5">
    <source>
        <dbReference type="Proteomes" id="UP001580407"/>
    </source>
</evidence>
<dbReference type="SMART" id="SM00283">
    <property type="entry name" value="MA"/>
    <property type="match status" value="1"/>
</dbReference>
<name>A0ABV5B8S2_9BACL</name>
<dbReference type="SUPFAM" id="SSF103190">
    <property type="entry name" value="Sensory domain-like"/>
    <property type="match status" value="1"/>
</dbReference>
<dbReference type="InterPro" id="IPR004089">
    <property type="entry name" value="MCPsignal_dom"/>
</dbReference>
<dbReference type="EMBL" id="JBHILM010000015">
    <property type="protein sequence ID" value="MFB5682094.1"/>
    <property type="molecule type" value="Genomic_DNA"/>
</dbReference>
<protein>
    <submittedName>
        <fullName evidence="4">Methyl-accepting chemotaxis protein</fullName>
    </submittedName>
</protein>
<dbReference type="SUPFAM" id="SSF58104">
    <property type="entry name" value="Methyl-accepting chemotaxis protein (MCP) signaling domain"/>
    <property type="match status" value="1"/>
</dbReference>
<accession>A0ABV5B8S2</accession>
<dbReference type="InterPro" id="IPR029151">
    <property type="entry name" value="Sensor-like_sf"/>
</dbReference>
<dbReference type="RefSeq" id="WP_375525859.1">
    <property type="nucleotide sequence ID" value="NZ_JBHILM010000015.1"/>
</dbReference>
<organism evidence="4 5">
    <name type="scientific">Paenibacillus terreus</name>
    <dbReference type="NCBI Taxonomy" id="1387834"/>
    <lineage>
        <taxon>Bacteria</taxon>
        <taxon>Bacillati</taxon>
        <taxon>Bacillota</taxon>
        <taxon>Bacilli</taxon>
        <taxon>Bacillales</taxon>
        <taxon>Paenibacillaceae</taxon>
        <taxon>Paenibacillus</taxon>
    </lineage>
</organism>
<keyword evidence="1 2" id="KW-0807">Transducer</keyword>
<evidence type="ECO:0000313" key="4">
    <source>
        <dbReference type="EMBL" id="MFB5682094.1"/>
    </source>
</evidence>
<dbReference type="PANTHER" id="PTHR32089">
    <property type="entry name" value="METHYL-ACCEPTING CHEMOTAXIS PROTEIN MCPB"/>
    <property type="match status" value="1"/>
</dbReference>
<dbReference type="Proteomes" id="UP001580407">
    <property type="component" value="Unassembled WGS sequence"/>
</dbReference>
<feature type="domain" description="Methyl-accepting transducer" evidence="3">
    <location>
        <begin position="126"/>
        <end position="276"/>
    </location>
</feature>
<comment type="caution">
    <text evidence="4">The sequence shown here is derived from an EMBL/GenBank/DDBJ whole genome shotgun (WGS) entry which is preliminary data.</text>
</comment>
<gene>
    <name evidence="4" type="ORF">ACE3NQ_14315</name>
</gene>
<dbReference type="PROSITE" id="PS50111">
    <property type="entry name" value="CHEMOTAXIS_TRANSDUC_2"/>
    <property type="match status" value="1"/>
</dbReference>
<keyword evidence="5" id="KW-1185">Reference proteome</keyword>
<dbReference type="Pfam" id="PF00015">
    <property type="entry name" value="MCPsignal"/>
    <property type="match status" value="1"/>
</dbReference>
<evidence type="ECO:0000259" key="3">
    <source>
        <dbReference type="PROSITE" id="PS50111"/>
    </source>
</evidence>
<dbReference type="Gene3D" id="1.10.287.950">
    <property type="entry name" value="Methyl-accepting chemotaxis protein"/>
    <property type="match status" value="1"/>
</dbReference>
<proteinExistence type="predicted"/>
<dbReference type="PANTHER" id="PTHR32089:SF112">
    <property type="entry name" value="LYSOZYME-LIKE PROTEIN-RELATED"/>
    <property type="match status" value="1"/>
</dbReference>
<evidence type="ECO:0000256" key="2">
    <source>
        <dbReference type="PROSITE-ProRule" id="PRU00284"/>
    </source>
</evidence>
<evidence type="ECO:0000256" key="1">
    <source>
        <dbReference type="ARBA" id="ARBA00023224"/>
    </source>
</evidence>